<feature type="domain" description="GRIP" evidence="6">
    <location>
        <begin position="1388"/>
        <end position="1437"/>
    </location>
</feature>
<feature type="region of interest" description="Disordered" evidence="5">
    <location>
        <begin position="501"/>
        <end position="560"/>
    </location>
</feature>
<feature type="coiled-coil region" evidence="4">
    <location>
        <begin position="954"/>
        <end position="1054"/>
    </location>
</feature>
<protein>
    <recommendedName>
        <fullName evidence="6">GRIP domain-containing protein</fullName>
    </recommendedName>
</protein>
<feature type="compositionally biased region" description="Polar residues" evidence="5">
    <location>
        <begin position="1526"/>
        <end position="1542"/>
    </location>
</feature>
<evidence type="ECO:0000256" key="3">
    <source>
        <dbReference type="ARBA" id="ARBA00023054"/>
    </source>
</evidence>
<evidence type="ECO:0000256" key="1">
    <source>
        <dbReference type="ARBA" id="ARBA00004555"/>
    </source>
</evidence>
<keyword evidence="2" id="KW-0333">Golgi apparatus</keyword>
<feature type="region of interest" description="Disordered" evidence="5">
    <location>
        <begin position="9"/>
        <end position="41"/>
    </location>
</feature>
<feature type="coiled-coil region" evidence="4">
    <location>
        <begin position="768"/>
        <end position="883"/>
    </location>
</feature>
<dbReference type="EMBL" id="JARKIK010000076">
    <property type="protein sequence ID" value="KAK8727203.1"/>
    <property type="molecule type" value="Genomic_DNA"/>
</dbReference>
<feature type="compositionally biased region" description="Acidic residues" evidence="5">
    <location>
        <begin position="521"/>
        <end position="541"/>
    </location>
</feature>
<dbReference type="PANTHER" id="PTHR18921:SF2">
    <property type="entry name" value="THYROID RECEPTOR-INTERACTING PROTEIN 11"/>
    <property type="match status" value="1"/>
</dbReference>
<keyword evidence="8" id="KW-1185">Reference proteome</keyword>
<feature type="compositionally biased region" description="Basic and acidic residues" evidence="5">
    <location>
        <begin position="542"/>
        <end position="560"/>
    </location>
</feature>
<dbReference type="Proteomes" id="UP001445076">
    <property type="component" value="Unassembled WGS sequence"/>
</dbReference>
<feature type="compositionally biased region" description="Polar residues" evidence="5">
    <location>
        <begin position="1554"/>
        <end position="1565"/>
    </location>
</feature>
<evidence type="ECO:0000313" key="8">
    <source>
        <dbReference type="Proteomes" id="UP001445076"/>
    </source>
</evidence>
<organism evidence="7 8">
    <name type="scientific">Cherax quadricarinatus</name>
    <name type="common">Australian red claw crayfish</name>
    <dbReference type="NCBI Taxonomy" id="27406"/>
    <lineage>
        <taxon>Eukaryota</taxon>
        <taxon>Metazoa</taxon>
        <taxon>Ecdysozoa</taxon>
        <taxon>Arthropoda</taxon>
        <taxon>Crustacea</taxon>
        <taxon>Multicrustacea</taxon>
        <taxon>Malacostraca</taxon>
        <taxon>Eumalacostraca</taxon>
        <taxon>Eucarida</taxon>
        <taxon>Decapoda</taxon>
        <taxon>Pleocyemata</taxon>
        <taxon>Astacidea</taxon>
        <taxon>Parastacoidea</taxon>
        <taxon>Parastacidae</taxon>
        <taxon>Cherax</taxon>
    </lineage>
</organism>
<name>A0AAW0WHM8_CHEQU</name>
<feature type="non-terminal residue" evidence="7">
    <location>
        <position position="1"/>
    </location>
</feature>
<evidence type="ECO:0000259" key="6">
    <source>
        <dbReference type="PROSITE" id="PS50913"/>
    </source>
</evidence>
<dbReference type="InterPro" id="IPR000237">
    <property type="entry name" value="GRIP_dom"/>
</dbReference>
<keyword evidence="3 4" id="KW-0175">Coiled coil</keyword>
<evidence type="ECO:0000313" key="7">
    <source>
        <dbReference type="EMBL" id="KAK8727203.1"/>
    </source>
</evidence>
<dbReference type="GO" id="GO:0007030">
    <property type="term" value="P:Golgi organization"/>
    <property type="evidence" value="ECO:0007669"/>
    <property type="project" value="TreeGrafter"/>
</dbReference>
<reference evidence="7 8" key="1">
    <citation type="journal article" date="2024" name="BMC Genomics">
        <title>Genome assembly of redclaw crayfish (Cherax quadricarinatus) provides insights into its immune adaptation and hypoxia tolerance.</title>
        <authorList>
            <person name="Liu Z."/>
            <person name="Zheng J."/>
            <person name="Li H."/>
            <person name="Fang K."/>
            <person name="Wang S."/>
            <person name="He J."/>
            <person name="Zhou D."/>
            <person name="Weng S."/>
            <person name="Chi M."/>
            <person name="Gu Z."/>
            <person name="He J."/>
            <person name="Li F."/>
            <person name="Wang M."/>
        </authorList>
    </citation>
    <scope>NUCLEOTIDE SEQUENCE [LARGE SCALE GENOMIC DNA]</scope>
    <source>
        <strain evidence="7">ZL_2023a</strain>
    </source>
</reference>
<gene>
    <name evidence="7" type="ORF">OTU49_009747</name>
</gene>
<sequence length="1612" mass="183249">LVPSVVCADTQSDDGLSEGIGGATGDGSRCSNNSQGTQLERQLEREKDELRNCVVELQKQLQESDRKAGTAQELEERLSCVMAECVALHAEKEQYGKNLEELDTQHQAAIEQVLKKKNQANEEAQVMKAAHEQVTQLVAELQADKARQYEEMQQMQAELLLFKEKEEASFSAFKIELESLTREKDEVKASLDEKSTSLSRLEEEIQRMSKEKQQLLLEKTKLEDEFSIVRKKIKLENDQDKQNSKIQDELRHLQKKHEEEQNTTIQLKVTLEKMEGELQQLRSSEANLMELCKVSEEKRTIAEAETTSLHKQLENLTEEMLKLSKTAAHNEVIHDANKEEEKKLEEKLVGLETVKNNLEQELQNKSQAFEDALTGTEMLESELQAKVQEITMSNTRIAELEDKIKHIENDLYILKKSRKEEMDEVKKSLVHDTQEVPKNVKGGIHRLAELLRESVWQRDTLERHVSTITQELREKNEQLNEAEANRNDLERECEDLRDQLEEIQKGVRPPPEGSSRGLPTIEEESEGGAEGDADGEQVEESQEVKVLEHCESSERERSSEIEALQAQVEALSEARRNLETEVANIRAERETLQGQLREAEGRTGNLVNLETEAATLRTEKKTLETRLASLMQQLDLETVTLQDERDTFKEQADAVHEQLKCLQAEMALLQHERGSIGQQLLNQYQIVEDRDATIRGLENELHDLKYKISENFGAANSATDALAHCQEKTTKLQEELDCIKSQLIFKEDKIDVLSQVLEDVGQIFQVDLKDVDRINKQIQDKYTSLENALKEKEKKIEDLSKTKDDLLGELNLFKKQNSEFETESITRIAEKEKELNSLREQLDKNEMEVFQLQEKIAEFSREINRKDQNIVSLQEELNSVKLEKKDAFLNLSQRVEELTRVNEANGQLISSLAHEKELVLNLQSENDQLKMSQEQQVSEQSNMTVILNSKDKEIKDNEAKISLLVNQIDELEREKTELIALERETSNLASDNEDLSKREQALRDENVKMSQERLSLLQDREKLSQEVQELELGKNTALQQLSSLQAERDQMIAAITQKHQESVSYHTEIQRLTRVLTQTSQQYNEDKASMSSQLNKSETALTETRAQLERLREELGSVKQVESELQQKVAEGFVQQAELIGLHKEIELLRAKLAAVEQERDQLRIANSRFNSQYQDQSKELNTIRERESRLATECERLRQHLVAVEESYTAEALKAEEREAMLRSTLTKMEEKLNNHSNFFSTANQRASVQVETLQSQLRDLTAKRDDAVLRLQTAEEIAEQHQQSLATLQQVLQDFQKNQVREIAEATERTRRQLEEEKEKNSSLTVQINNLKSQLTEVESALAAASRLGEQLMKKEQMITALKAQVTSQEEVARKARDEVICLKSSSDAKVDKPLLRNLLVGYFATPADKRQEVLRIIAEVLDFSGEERSRTGLDMHGTSWLSSIANFLAPPASNVRVTSKVDVLDHTSLSQAFIRFLEDESNPRPQARLPAVQMAQQTTEKAEKKAQAKAQAASKINPFISIGETTQSNTESGSRNSSPLLAAASTPPTLPTITPQEPTSPSVMIAPTIATPSTVMATPGVSSPMSTNKYLSNLLTSEQSGKVDENANK</sequence>
<evidence type="ECO:0000256" key="2">
    <source>
        <dbReference type="ARBA" id="ARBA00023034"/>
    </source>
</evidence>
<comment type="subcellular location">
    <subcellularLocation>
        <location evidence="1">Golgi apparatus</location>
    </subcellularLocation>
</comment>
<feature type="compositionally biased region" description="Polar residues" evidence="5">
    <location>
        <begin position="29"/>
        <end position="40"/>
    </location>
</feature>
<dbReference type="GO" id="GO:0031267">
    <property type="term" value="F:small GTPase binding"/>
    <property type="evidence" value="ECO:0007669"/>
    <property type="project" value="TreeGrafter"/>
</dbReference>
<feature type="coiled-coil region" evidence="4">
    <location>
        <begin position="1094"/>
        <end position="1173"/>
    </location>
</feature>
<dbReference type="GO" id="GO:0006888">
    <property type="term" value="P:endoplasmic reticulum to Golgi vesicle-mediated transport"/>
    <property type="evidence" value="ECO:0007669"/>
    <property type="project" value="TreeGrafter"/>
</dbReference>
<feature type="region of interest" description="Disordered" evidence="5">
    <location>
        <begin position="1522"/>
        <end position="1612"/>
    </location>
</feature>
<dbReference type="PANTHER" id="PTHR18921">
    <property type="entry name" value="MYOSIN HEAVY CHAIN - RELATED"/>
    <property type="match status" value="1"/>
</dbReference>
<feature type="coiled-coil region" evidence="4">
    <location>
        <begin position="1213"/>
        <end position="1381"/>
    </location>
</feature>
<accession>A0AAW0WHM8</accession>
<comment type="caution">
    <text evidence="7">The sequence shown here is derived from an EMBL/GenBank/DDBJ whole genome shotgun (WGS) entry which is preliminary data.</text>
</comment>
<proteinExistence type="predicted"/>
<dbReference type="Gene3D" id="1.10.287.1490">
    <property type="match status" value="2"/>
</dbReference>
<dbReference type="PROSITE" id="PS50913">
    <property type="entry name" value="GRIP"/>
    <property type="match status" value="1"/>
</dbReference>
<evidence type="ECO:0000256" key="4">
    <source>
        <dbReference type="SAM" id="Coils"/>
    </source>
</evidence>
<evidence type="ECO:0000256" key="5">
    <source>
        <dbReference type="SAM" id="MobiDB-lite"/>
    </source>
</evidence>
<dbReference type="GO" id="GO:0005794">
    <property type="term" value="C:Golgi apparatus"/>
    <property type="evidence" value="ECO:0007669"/>
    <property type="project" value="UniProtKB-SubCell"/>
</dbReference>
<feature type="compositionally biased region" description="Polar residues" evidence="5">
    <location>
        <begin position="1573"/>
        <end position="1603"/>
    </location>
</feature>